<dbReference type="Gene3D" id="2.40.10.220">
    <property type="entry name" value="predicted glycosyltransferase like domains"/>
    <property type="match status" value="1"/>
</dbReference>
<evidence type="ECO:0000259" key="1">
    <source>
        <dbReference type="Pfam" id="PF07238"/>
    </source>
</evidence>
<evidence type="ECO:0000313" key="2">
    <source>
        <dbReference type="EMBL" id="KKL07010.1"/>
    </source>
</evidence>
<name>A0A0F9AC61_9ZZZZ</name>
<sequence>MTAKDKRKRVRHADSKIVDFVVGRRSHRGSTINMSGDGVFIKTEGRFSEGQDISIVFESLRFEKRVKRSGKIVRVVPHGIGVEFN</sequence>
<organism evidence="2">
    <name type="scientific">marine sediment metagenome</name>
    <dbReference type="NCBI Taxonomy" id="412755"/>
    <lineage>
        <taxon>unclassified sequences</taxon>
        <taxon>metagenomes</taxon>
        <taxon>ecological metagenomes</taxon>
    </lineage>
</organism>
<accession>A0A0F9AC61</accession>
<feature type="domain" description="PilZ" evidence="1">
    <location>
        <begin position="6"/>
        <end position="84"/>
    </location>
</feature>
<dbReference type="EMBL" id="LAZR01043463">
    <property type="protein sequence ID" value="KKL07010.1"/>
    <property type="molecule type" value="Genomic_DNA"/>
</dbReference>
<dbReference type="AlphaFoldDB" id="A0A0F9AC61"/>
<dbReference type="Pfam" id="PF07238">
    <property type="entry name" value="PilZ"/>
    <property type="match status" value="1"/>
</dbReference>
<dbReference type="GO" id="GO:0035438">
    <property type="term" value="F:cyclic-di-GMP binding"/>
    <property type="evidence" value="ECO:0007669"/>
    <property type="project" value="InterPro"/>
</dbReference>
<dbReference type="SUPFAM" id="SSF141371">
    <property type="entry name" value="PilZ domain-like"/>
    <property type="match status" value="1"/>
</dbReference>
<dbReference type="InterPro" id="IPR009875">
    <property type="entry name" value="PilZ_domain"/>
</dbReference>
<comment type="caution">
    <text evidence="2">The sequence shown here is derived from an EMBL/GenBank/DDBJ whole genome shotgun (WGS) entry which is preliminary data.</text>
</comment>
<reference evidence="2" key="1">
    <citation type="journal article" date="2015" name="Nature">
        <title>Complex archaea that bridge the gap between prokaryotes and eukaryotes.</title>
        <authorList>
            <person name="Spang A."/>
            <person name="Saw J.H."/>
            <person name="Jorgensen S.L."/>
            <person name="Zaremba-Niedzwiedzka K."/>
            <person name="Martijn J."/>
            <person name="Lind A.E."/>
            <person name="van Eijk R."/>
            <person name="Schleper C."/>
            <person name="Guy L."/>
            <person name="Ettema T.J."/>
        </authorList>
    </citation>
    <scope>NUCLEOTIDE SEQUENCE</scope>
</reference>
<proteinExistence type="predicted"/>
<gene>
    <name evidence="2" type="ORF">LCGC14_2590320</name>
</gene>
<protein>
    <recommendedName>
        <fullName evidence="1">PilZ domain-containing protein</fullName>
    </recommendedName>
</protein>